<sequence>MDYKGSDLTIRELLSALERKAIGLSESKIGLRQFELAQYVEKLGDISLTFKRCLNKAAAVNRLPLELLTRLFKDVQIQRPSTETFPHYFALSHSHEFTEAEEAVSWVQTTMHVCNYWREVVLCTPSLWTYIHFNVKETAPYSWHCYPPTSLLPYSRLSPLHLMVTVHSRSLDVRSEPTHLYDTLRIITARTETLQLTSVTLCLNMGGLSHSIPSAVPATIFAAGLPQLRRLCLWFYASWSYHTFPNLTHISLHNQHFRPSVDQFLDLLESTPRLEFLFLSSAGPRIGQGDLLPQRTVPLPSLHSVHFESQAPHEEHNIRILECITIRRLTHCSVIGRSAIRHNRATISPVVIERTFTHINPEEIFELRVYQYKRHAYGLEVDASRISLQTMLYTPVDVPSSRCNNIQHLHLLSTARIPEVNWEGFPNLLSITCYDSLNGINELVTSLSRKTMNEWPCPLLKTIYLPVGEKLPSSIGVKKQVDRDLLQGVLDQFPESIVVPRNPWNSYRISIELRPEFPEEFDTEASVKFPVN</sequence>
<accession>A0A0C3BWJ6</accession>
<dbReference type="HOGENOM" id="CLU_021046_0_0_1"/>
<dbReference type="EMBL" id="KN831814">
    <property type="protein sequence ID" value="KIM35766.1"/>
    <property type="molecule type" value="Genomic_DNA"/>
</dbReference>
<dbReference type="AlphaFoldDB" id="A0A0C3BWJ6"/>
<dbReference type="Proteomes" id="UP000053424">
    <property type="component" value="Unassembled WGS sequence"/>
</dbReference>
<dbReference type="OrthoDB" id="3053652at2759"/>
<protein>
    <submittedName>
        <fullName evidence="1">Uncharacterized protein</fullName>
    </submittedName>
</protein>
<gene>
    <name evidence="1" type="ORF">M413DRAFT_32230</name>
</gene>
<organism evidence="1 2">
    <name type="scientific">Hebeloma cylindrosporum</name>
    <dbReference type="NCBI Taxonomy" id="76867"/>
    <lineage>
        <taxon>Eukaryota</taxon>
        <taxon>Fungi</taxon>
        <taxon>Dikarya</taxon>
        <taxon>Basidiomycota</taxon>
        <taxon>Agaricomycotina</taxon>
        <taxon>Agaricomycetes</taxon>
        <taxon>Agaricomycetidae</taxon>
        <taxon>Agaricales</taxon>
        <taxon>Agaricineae</taxon>
        <taxon>Hymenogastraceae</taxon>
        <taxon>Hebeloma</taxon>
    </lineage>
</organism>
<evidence type="ECO:0000313" key="2">
    <source>
        <dbReference type="Proteomes" id="UP000053424"/>
    </source>
</evidence>
<name>A0A0C3BWJ6_HEBCY</name>
<keyword evidence="2" id="KW-1185">Reference proteome</keyword>
<proteinExistence type="predicted"/>
<reference evidence="1 2" key="1">
    <citation type="submission" date="2014-04" db="EMBL/GenBank/DDBJ databases">
        <authorList>
            <consortium name="DOE Joint Genome Institute"/>
            <person name="Kuo A."/>
            <person name="Gay G."/>
            <person name="Dore J."/>
            <person name="Kohler A."/>
            <person name="Nagy L.G."/>
            <person name="Floudas D."/>
            <person name="Copeland A."/>
            <person name="Barry K.W."/>
            <person name="Cichocki N."/>
            <person name="Veneault-Fourrey C."/>
            <person name="LaButti K."/>
            <person name="Lindquist E.A."/>
            <person name="Lipzen A."/>
            <person name="Lundell T."/>
            <person name="Morin E."/>
            <person name="Murat C."/>
            <person name="Sun H."/>
            <person name="Tunlid A."/>
            <person name="Henrissat B."/>
            <person name="Grigoriev I.V."/>
            <person name="Hibbett D.S."/>
            <person name="Martin F."/>
            <person name="Nordberg H.P."/>
            <person name="Cantor M.N."/>
            <person name="Hua S.X."/>
        </authorList>
    </citation>
    <scope>NUCLEOTIDE SEQUENCE [LARGE SCALE GENOMIC DNA]</scope>
    <source>
        <strain evidence="2">h7</strain>
    </source>
</reference>
<reference evidence="2" key="2">
    <citation type="submission" date="2015-01" db="EMBL/GenBank/DDBJ databases">
        <title>Evolutionary Origins and Diversification of the Mycorrhizal Mutualists.</title>
        <authorList>
            <consortium name="DOE Joint Genome Institute"/>
            <consortium name="Mycorrhizal Genomics Consortium"/>
            <person name="Kohler A."/>
            <person name="Kuo A."/>
            <person name="Nagy L.G."/>
            <person name="Floudas D."/>
            <person name="Copeland A."/>
            <person name="Barry K.W."/>
            <person name="Cichocki N."/>
            <person name="Veneault-Fourrey C."/>
            <person name="LaButti K."/>
            <person name="Lindquist E.A."/>
            <person name="Lipzen A."/>
            <person name="Lundell T."/>
            <person name="Morin E."/>
            <person name="Murat C."/>
            <person name="Riley R."/>
            <person name="Ohm R."/>
            <person name="Sun H."/>
            <person name="Tunlid A."/>
            <person name="Henrissat B."/>
            <person name="Grigoriev I.V."/>
            <person name="Hibbett D.S."/>
            <person name="Martin F."/>
        </authorList>
    </citation>
    <scope>NUCLEOTIDE SEQUENCE [LARGE SCALE GENOMIC DNA]</scope>
    <source>
        <strain evidence="2">h7</strain>
    </source>
</reference>
<evidence type="ECO:0000313" key="1">
    <source>
        <dbReference type="EMBL" id="KIM35766.1"/>
    </source>
</evidence>